<dbReference type="Pfam" id="PF00293">
    <property type="entry name" value="NUDIX"/>
    <property type="match status" value="1"/>
</dbReference>
<comment type="similarity">
    <text evidence="1">Belongs to the Nudix hydrolase family.</text>
</comment>
<organism evidence="3 4">
    <name type="scientific">Clostridium punense</name>
    <dbReference type="NCBI Taxonomy" id="1054297"/>
    <lineage>
        <taxon>Bacteria</taxon>
        <taxon>Bacillati</taxon>
        <taxon>Bacillota</taxon>
        <taxon>Clostridia</taxon>
        <taxon>Eubacteriales</taxon>
        <taxon>Clostridiaceae</taxon>
        <taxon>Clostridium</taxon>
    </lineage>
</organism>
<evidence type="ECO:0000256" key="1">
    <source>
        <dbReference type="ARBA" id="ARBA00005582"/>
    </source>
</evidence>
<dbReference type="Gene3D" id="3.90.79.10">
    <property type="entry name" value="Nucleoside Triphosphate Pyrophosphohydrolase"/>
    <property type="match status" value="1"/>
</dbReference>
<sequence length="147" mass="16998">MDNTSYIVNVEAAIYEDDKWLIIKRSEEEEHSPGLLSMVGGKVEIKTSEANVLEETLKREIMEEVGIQVTNEMHYLESKSFISDKGQVIIDIVFLCKYETGEAKCKSIHEVSEIYWMPSRDILENKSAPIWLKESIKKAEKLRLKMK</sequence>
<dbReference type="RefSeq" id="WP_021282664.1">
    <property type="nucleotide sequence ID" value="NZ_JAGGLL010000019.1"/>
</dbReference>
<protein>
    <submittedName>
        <fullName evidence="3">NADH pyrophosphatase NudC (Nudix superfamily)</fullName>
    </submittedName>
</protein>
<reference evidence="3 4" key="1">
    <citation type="submission" date="2021-03" db="EMBL/GenBank/DDBJ databases">
        <title>Genomic Encyclopedia of Type Strains, Phase IV (KMG-IV): sequencing the most valuable type-strain genomes for metagenomic binning, comparative biology and taxonomic classification.</title>
        <authorList>
            <person name="Goeker M."/>
        </authorList>
    </citation>
    <scope>NUCLEOTIDE SEQUENCE [LARGE SCALE GENOMIC DNA]</scope>
    <source>
        <strain evidence="3 4">DSM 28650</strain>
    </source>
</reference>
<dbReference type="SUPFAM" id="SSF55811">
    <property type="entry name" value="Nudix"/>
    <property type="match status" value="1"/>
</dbReference>
<dbReference type="InterPro" id="IPR000086">
    <property type="entry name" value="NUDIX_hydrolase_dom"/>
</dbReference>
<comment type="caution">
    <text evidence="3">The sequence shown here is derived from an EMBL/GenBank/DDBJ whole genome shotgun (WGS) entry which is preliminary data.</text>
</comment>
<dbReference type="EMBL" id="JAGGLL010000019">
    <property type="protein sequence ID" value="MBP2022732.1"/>
    <property type="molecule type" value="Genomic_DNA"/>
</dbReference>
<dbReference type="PANTHER" id="PTHR43736:SF1">
    <property type="entry name" value="DIHYDRONEOPTERIN TRIPHOSPHATE DIPHOSPHATASE"/>
    <property type="match status" value="1"/>
</dbReference>
<proteinExistence type="inferred from homology"/>
<dbReference type="Proteomes" id="UP001519308">
    <property type="component" value="Unassembled WGS sequence"/>
</dbReference>
<name>A0ABS4K4M9_9CLOT</name>
<evidence type="ECO:0000259" key="2">
    <source>
        <dbReference type="PROSITE" id="PS51462"/>
    </source>
</evidence>
<dbReference type="CDD" id="cd02883">
    <property type="entry name" value="NUDIX_Hydrolase"/>
    <property type="match status" value="1"/>
</dbReference>
<evidence type="ECO:0000313" key="3">
    <source>
        <dbReference type="EMBL" id="MBP2022732.1"/>
    </source>
</evidence>
<dbReference type="InterPro" id="IPR015797">
    <property type="entry name" value="NUDIX_hydrolase-like_dom_sf"/>
</dbReference>
<accession>A0ABS4K4M9</accession>
<evidence type="ECO:0000313" key="4">
    <source>
        <dbReference type="Proteomes" id="UP001519308"/>
    </source>
</evidence>
<gene>
    <name evidence="3" type="ORF">J2Z44_002555</name>
</gene>
<dbReference type="PANTHER" id="PTHR43736">
    <property type="entry name" value="ADP-RIBOSE PYROPHOSPHATASE"/>
    <property type="match status" value="1"/>
</dbReference>
<feature type="domain" description="Nudix hydrolase" evidence="2">
    <location>
        <begin position="5"/>
        <end position="140"/>
    </location>
</feature>
<keyword evidence="4" id="KW-1185">Reference proteome</keyword>
<dbReference type="PROSITE" id="PS51462">
    <property type="entry name" value="NUDIX"/>
    <property type="match status" value="1"/>
</dbReference>